<evidence type="ECO:0000256" key="1">
    <source>
        <dbReference type="SAM" id="MobiDB-lite"/>
    </source>
</evidence>
<feature type="region of interest" description="Disordered" evidence="1">
    <location>
        <begin position="81"/>
        <end position="135"/>
    </location>
</feature>
<dbReference type="AlphaFoldDB" id="A0A0C9UTP9"/>
<evidence type="ECO:0000313" key="3">
    <source>
        <dbReference type="Proteomes" id="UP000054279"/>
    </source>
</evidence>
<dbReference type="HOGENOM" id="CLU_1887080_0_0_1"/>
<name>A0A0C9UTP9_SPHS4</name>
<dbReference type="Proteomes" id="UP000054279">
    <property type="component" value="Unassembled WGS sequence"/>
</dbReference>
<accession>A0A0C9UTP9</accession>
<feature type="compositionally biased region" description="Basic residues" evidence="1">
    <location>
        <begin position="106"/>
        <end position="117"/>
    </location>
</feature>
<keyword evidence="3" id="KW-1185">Reference proteome</keyword>
<dbReference type="EMBL" id="KN837300">
    <property type="protein sequence ID" value="KIJ28691.1"/>
    <property type="molecule type" value="Genomic_DNA"/>
</dbReference>
<gene>
    <name evidence="2" type="ORF">M422DRAFT_269992</name>
</gene>
<evidence type="ECO:0000313" key="2">
    <source>
        <dbReference type="EMBL" id="KIJ28691.1"/>
    </source>
</evidence>
<reference evidence="2 3" key="1">
    <citation type="submission" date="2014-06" db="EMBL/GenBank/DDBJ databases">
        <title>Evolutionary Origins and Diversification of the Mycorrhizal Mutualists.</title>
        <authorList>
            <consortium name="DOE Joint Genome Institute"/>
            <consortium name="Mycorrhizal Genomics Consortium"/>
            <person name="Kohler A."/>
            <person name="Kuo A."/>
            <person name="Nagy L.G."/>
            <person name="Floudas D."/>
            <person name="Copeland A."/>
            <person name="Barry K.W."/>
            <person name="Cichocki N."/>
            <person name="Veneault-Fourrey C."/>
            <person name="LaButti K."/>
            <person name="Lindquist E.A."/>
            <person name="Lipzen A."/>
            <person name="Lundell T."/>
            <person name="Morin E."/>
            <person name="Murat C."/>
            <person name="Riley R."/>
            <person name="Ohm R."/>
            <person name="Sun H."/>
            <person name="Tunlid A."/>
            <person name="Henrissat B."/>
            <person name="Grigoriev I.V."/>
            <person name="Hibbett D.S."/>
            <person name="Martin F."/>
        </authorList>
    </citation>
    <scope>NUCLEOTIDE SEQUENCE [LARGE SCALE GENOMIC DNA]</scope>
    <source>
        <strain evidence="2 3">SS14</strain>
    </source>
</reference>
<protein>
    <submittedName>
        <fullName evidence="2">Uncharacterized protein</fullName>
    </submittedName>
</protein>
<feature type="compositionally biased region" description="Basic and acidic residues" evidence="1">
    <location>
        <begin position="120"/>
        <end position="135"/>
    </location>
</feature>
<sequence>MEVDQMNIRLHELKLKLKDDNLVSADLLDAALNGCARIISKHNFIARTCSYNMRELILAHELERGHDAKPILLNADGDVEATDGAKSCRKRRRDESDMSDVESVRSKKVRVGSRVVRKSNSGEKDKGEVKKRMEK</sequence>
<organism evidence="2 3">
    <name type="scientific">Sphaerobolus stellatus (strain SS14)</name>
    <dbReference type="NCBI Taxonomy" id="990650"/>
    <lineage>
        <taxon>Eukaryota</taxon>
        <taxon>Fungi</taxon>
        <taxon>Dikarya</taxon>
        <taxon>Basidiomycota</taxon>
        <taxon>Agaricomycotina</taxon>
        <taxon>Agaricomycetes</taxon>
        <taxon>Phallomycetidae</taxon>
        <taxon>Geastrales</taxon>
        <taxon>Sphaerobolaceae</taxon>
        <taxon>Sphaerobolus</taxon>
    </lineage>
</organism>
<proteinExistence type="predicted"/>